<dbReference type="EMBL" id="HACA01029320">
    <property type="protein sequence ID" value="CDW46681.1"/>
    <property type="molecule type" value="Transcribed_RNA"/>
</dbReference>
<feature type="non-terminal residue" evidence="2">
    <location>
        <position position="53"/>
    </location>
</feature>
<evidence type="ECO:0000313" key="2">
    <source>
        <dbReference type="EMBL" id="CDW46681.1"/>
    </source>
</evidence>
<protein>
    <submittedName>
        <fullName evidence="2">Uncharacterized protein</fullName>
    </submittedName>
</protein>
<dbReference type="AlphaFoldDB" id="A0A0K2V9S1"/>
<evidence type="ECO:0000256" key="1">
    <source>
        <dbReference type="SAM" id="MobiDB-lite"/>
    </source>
</evidence>
<proteinExistence type="predicted"/>
<name>A0A0K2V9S1_LEPSM</name>
<sequence length="53" mass="5577">EDCGATGDPYPPGAGDEGVPYPDEGVFDDFLLGEGRRDGGDGLLYFAEPDLEL</sequence>
<feature type="region of interest" description="Disordered" evidence="1">
    <location>
        <begin position="1"/>
        <end position="22"/>
    </location>
</feature>
<organism evidence="2">
    <name type="scientific">Lepeophtheirus salmonis</name>
    <name type="common">Salmon louse</name>
    <name type="synonym">Caligus salmonis</name>
    <dbReference type="NCBI Taxonomy" id="72036"/>
    <lineage>
        <taxon>Eukaryota</taxon>
        <taxon>Metazoa</taxon>
        <taxon>Ecdysozoa</taxon>
        <taxon>Arthropoda</taxon>
        <taxon>Crustacea</taxon>
        <taxon>Multicrustacea</taxon>
        <taxon>Hexanauplia</taxon>
        <taxon>Copepoda</taxon>
        <taxon>Siphonostomatoida</taxon>
        <taxon>Caligidae</taxon>
        <taxon>Lepeophtheirus</taxon>
    </lineage>
</organism>
<feature type="non-terminal residue" evidence="2">
    <location>
        <position position="1"/>
    </location>
</feature>
<accession>A0A0K2V9S1</accession>
<reference evidence="2" key="1">
    <citation type="submission" date="2014-05" db="EMBL/GenBank/DDBJ databases">
        <authorList>
            <person name="Chronopoulou M."/>
        </authorList>
    </citation>
    <scope>NUCLEOTIDE SEQUENCE</scope>
    <source>
        <tissue evidence="2">Whole organism</tissue>
    </source>
</reference>